<evidence type="ECO:0000313" key="3">
    <source>
        <dbReference type="EMBL" id="PZO89544.1"/>
    </source>
</evidence>
<name>A0A2W5A4U0_9SPHN</name>
<protein>
    <submittedName>
        <fullName evidence="3">Nucleotidyl transferase</fullName>
    </submittedName>
</protein>
<keyword evidence="1" id="KW-0460">Magnesium</keyword>
<dbReference type="Proteomes" id="UP000249066">
    <property type="component" value="Unassembled WGS sequence"/>
</dbReference>
<gene>
    <name evidence="3" type="ORF">DI623_09905</name>
</gene>
<dbReference type="InterPro" id="IPR029044">
    <property type="entry name" value="Nucleotide-diphossugar_trans"/>
</dbReference>
<accession>A0A2W5A4U0</accession>
<sequence>MIVATAIVLAAQRAGRLDPLAERAGVSHKCLVPIGGVPLITHVLTTLAATPGIAAIRVVIEREAFDLLRPVLRTVAGAPVELIAAADNLADSVGAGAKGAATPLIITTADNALLSTEAVGEMLDCLADGAEGVVALATRDAVLAAHPEGQRRFYELRDNAYSNCNLYALSGPKALSAAEAFRGGGQFAKSARRIIVAFGLLNLLSLRFRLISVDTAMKRLSRRFGVKLRAVILADGAHAIDVDNERTYAIVDQLLPGRARPAFAIAAE</sequence>
<evidence type="ECO:0000313" key="4">
    <source>
        <dbReference type="Proteomes" id="UP000249066"/>
    </source>
</evidence>
<feature type="domain" description="MobA-like NTP transferase" evidence="2">
    <location>
        <begin position="6"/>
        <end position="141"/>
    </location>
</feature>
<dbReference type="SUPFAM" id="SSF53448">
    <property type="entry name" value="Nucleotide-diphospho-sugar transferases"/>
    <property type="match status" value="1"/>
</dbReference>
<dbReference type="EMBL" id="QFNN01000055">
    <property type="protein sequence ID" value="PZO89544.1"/>
    <property type="molecule type" value="Genomic_DNA"/>
</dbReference>
<dbReference type="AlphaFoldDB" id="A0A2W5A4U0"/>
<evidence type="ECO:0000259" key="2">
    <source>
        <dbReference type="Pfam" id="PF12804"/>
    </source>
</evidence>
<dbReference type="GO" id="GO:0016779">
    <property type="term" value="F:nucleotidyltransferase activity"/>
    <property type="evidence" value="ECO:0007669"/>
    <property type="project" value="UniProtKB-ARBA"/>
</dbReference>
<dbReference type="Gene3D" id="3.90.550.10">
    <property type="entry name" value="Spore Coat Polysaccharide Biosynthesis Protein SpsA, Chain A"/>
    <property type="match status" value="1"/>
</dbReference>
<dbReference type="Pfam" id="PF12804">
    <property type="entry name" value="NTP_transf_3"/>
    <property type="match status" value="1"/>
</dbReference>
<comment type="caution">
    <text evidence="3">The sequence shown here is derived from an EMBL/GenBank/DDBJ whole genome shotgun (WGS) entry which is preliminary data.</text>
</comment>
<proteinExistence type="predicted"/>
<dbReference type="InterPro" id="IPR025877">
    <property type="entry name" value="MobA-like_NTP_Trfase"/>
</dbReference>
<reference evidence="3 4" key="1">
    <citation type="submission" date="2017-08" db="EMBL/GenBank/DDBJ databases">
        <title>Infants hospitalized years apart are colonized by the same room-sourced microbial strains.</title>
        <authorList>
            <person name="Brooks B."/>
            <person name="Olm M.R."/>
            <person name="Firek B.A."/>
            <person name="Baker R."/>
            <person name="Thomas B.C."/>
            <person name="Morowitz M.J."/>
            <person name="Banfield J.F."/>
        </authorList>
    </citation>
    <scope>NUCLEOTIDE SEQUENCE [LARGE SCALE GENOMIC DNA]</scope>
    <source>
        <strain evidence="3">S2_018_000_R2_101</strain>
    </source>
</reference>
<evidence type="ECO:0000256" key="1">
    <source>
        <dbReference type="ARBA" id="ARBA00022842"/>
    </source>
</evidence>
<organism evidence="3 4">
    <name type="scientific">Sphingomonas sanxanigenens</name>
    <dbReference type="NCBI Taxonomy" id="397260"/>
    <lineage>
        <taxon>Bacteria</taxon>
        <taxon>Pseudomonadati</taxon>
        <taxon>Pseudomonadota</taxon>
        <taxon>Alphaproteobacteria</taxon>
        <taxon>Sphingomonadales</taxon>
        <taxon>Sphingomonadaceae</taxon>
        <taxon>Sphingomonas</taxon>
    </lineage>
</organism>
<keyword evidence="3" id="KW-0808">Transferase</keyword>